<dbReference type="InterPro" id="IPR010329">
    <property type="entry name" value="3hydroanth_dOase"/>
</dbReference>
<evidence type="ECO:0000256" key="4">
    <source>
        <dbReference type="ARBA" id="ARBA00022723"/>
    </source>
</evidence>
<evidence type="ECO:0000313" key="8">
    <source>
        <dbReference type="EMBL" id="OAQ99314.1"/>
    </source>
</evidence>
<gene>
    <name evidence="8" type="ORF">LLEC1_06065</name>
</gene>
<dbReference type="GO" id="GO:0005506">
    <property type="term" value="F:iron ion binding"/>
    <property type="evidence" value="ECO:0007669"/>
    <property type="project" value="InterPro"/>
</dbReference>
<dbReference type="EMBL" id="LUKN01002296">
    <property type="protein sequence ID" value="OAQ99314.1"/>
    <property type="molecule type" value="Genomic_DNA"/>
</dbReference>
<keyword evidence="4" id="KW-0479">Metal-binding</keyword>
<evidence type="ECO:0000256" key="1">
    <source>
        <dbReference type="ARBA" id="ARBA00001954"/>
    </source>
</evidence>
<evidence type="ECO:0008006" key="10">
    <source>
        <dbReference type="Google" id="ProtNLM"/>
    </source>
</evidence>
<dbReference type="PANTHER" id="PTHR15497">
    <property type="entry name" value="3-HYDROXYANTHRANILATE 3,4-DIOXYGENASE"/>
    <property type="match status" value="1"/>
</dbReference>
<name>A0A179IAK3_CORDF</name>
<comment type="caution">
    <text evidence="8">The sequence shown here is derived from an EMBL/GenBank/DDBJ whole genome shotgun (WGS) entry which is preliminary data.</text>
</comment>
<evidence type="ECO:0000313" key="9">
    <source>
        <dbReference type="Proteomes" id="UP000243081"/>
    </source>
</evidence>
<evidence type="ECO:0000256" key="6">
    <source>
        <dbReference type="ARBA" id="ARBA00023002"/>
    </source>
</evidence>
<reference evidence="8 9" key="1">
    <citation type="submission" date="2016-03" db="EMBL/GenBank/DDBJ databases">
        <title>Fine-scale spatial genetic structure of a fungal parasite of coffee scale insects.</title>
        <authorList>
            <person name="Jackson D."/>
            <person name="Zemenick K.A."/>
            <person name="Malloure B."/>
            <person name="Quandt C.A."/>
            <person name="James T.Y."/>
        </authorList>
    </citation>
    <scope>NUCLEOTIDE SEQUENCE [LARGE SCALE GENOMIC DNA]</scope>
    <source>
        <strain evidence="8 9">UM487</strain>
    </source>
</reference>
<dbReference type="InterPro" id="IPR014710">
    <property type="entry name" value="RmlC-like_jellyroll"/>
</dbReference>
<feature type="non-terminal residue" evidence="8">
    <location>
        <position position="138"/>
    </location>
</feature>
<sequence>MLGPPVNLPKWLEENSHLLQPPVNNYCVYNEGFTIMVLDTSSPRKPSFKKQLKIHVYTHLIKYPLTKDSQIVGGPNARTDYHINTTPEYFYQHKGAMLLKVVDDDGVFRDIPIREGDMFLLPPDTPHNPVRFAGTVGV</sequence>
<dbReference type="Pfam" id="PF06052">
    <property type="entry name" value="3-HAO"/>
    <property type="match status" value="2"/>
</dbReference>
<organism evidence="8 9">
    <name type="scientific">Cordyceps confragosa</name>
    <name type="common">Lecanicillium lecanii</name>
    <dbReference type="NCBI Taxonomy" id="2714763"/>
    <lineage>
        <taxon>Eukaryota</taxon>
        <taxon>Fungi</taxon>
        <taxon>Dikarya</taxon>
        <taxon>Ascomycota</taxon>
        <taxon>Pezizomycotina</taxon>
        <taxon>Sordariomycetes</taxon>
        <taxon>Hypocreomycetidae</taxon>
        <taxon>Hypocreales</taxon>
        <taxon>Cordycipitaceae</taxon>
        <taxon>Akanthomyces</taxon>
    </lineage>
</organism>
<accession>A0A179IAK3</accession>
<evidence type="ECO:0000256" key="7">
    <source>
        <dbReference type="ARBA" id="ARBA00023004"/>
    </source>
</evidence>
<keyword evidence="5" id="KW-0223">Dioxygenase</keyword>
<dbReference type="OrthoDB" id="204928at2759"/>
<dbReference type="GO" id="GO:0005737">
    <property type="term" value="C:cytoplasm"/>
    <property type="evidence" value="ECO:0007669"/>
    <property type="project" value="TreeGrafter"/>
</dbReference>
<keyword evidence="6" id="KW-0560">Oxidoreductase</keyword>
<dbReference type="GO" id="GO:0034354">
    <property type="term" value="P:'de novo' NAD+ biosynthetic process from L-tryptophan"/>
    <property type="evidence" value="ECO:0007669"/>
    <property type="project" value="TreeGrafter"/>
</dbReference>
<dbReference type="InterPro" id="IPR011051">
    <property type="entry name" value="RmlC_Cupin_sf"/>
</dbReference>
<comment type="function">
    <text evidence="2">Catalyzes the oxidative ring opening of 3-hydroxyanthranilate to 2-amino-3-carboxymuconate semialdehyde, which spontaneously cyclizes to quinolinate.</text>
</comment>
<dbReference type="SUPFAM" id="SSF51182">
    <property type="entry name" value="RmlC-like cupins"/>
    <property type="match status" value="1"/>
</dbReference>
<keyword evidence="9" id="KW-1185">Reference proteome</keyword>
<evidence type="ECO:0000256" key="5">
    <source>
        <dbReference type="ARBA" id="ARBA00022964"/>
    </source>
</evidence>
<evidence type="ECO:0000256" key="2">
    <source>
        <dbReference type="ARBA" id="ARBA00002752"/>
    </source>
</evidence>
<dbReference type="Gene3D" id="2.60.120.10">
    <property type="entry name" value="Jelly Rolls"/>
    <property type="match status" value="2"/>
</dbReference>
<protein>
    <recommendedName>
        <fullName evidence="10">3-hydroxyanthranilate 3,4-dioxygenase</fullName>
    </recommendedName>
</protein>
<dbReference type="Proteomes" id="UP000243081">
    <property type="component" value="Unassembled WGS sequence"/>
</dbReference>
<proteinExistence type="predicted"/>
<comment type="cofactor">
    <cofactor evidence="1">
        <name>Fe(2+)</name>
        <dbReference type="ChEBI" id="CHEBI:29033"/>
    </cofactor>
</comment>
<dbReference type="AlphaFoldDB" id="A0A179IAK3"/>
<dbReference type="GO" id="GO:0000334">
    <property type="term" value="F:3-hydroxyanthranilate 3,4-dioxygenase activity"/>
    <property type="evidence" value="ECO:0007669"/>
    <property type="project" value="InterPro"/>
</dbReference>
<keyword evidence="3" id="KW-0662">Pyridine nucleotide biosynthesis</keyword>
<evidence type="ECO:0000256" key="3">
    <source>
        <dbReference type="ARBA" id="ARBA00022642"/>
    </source>
</evidence>
<dbReference type="PANTHER" id="PTHR15497:SF1">
    <property type="entry name" value="3-HYDROXYANTHRANILATE 3,4-DIOXYGENASE"/>
    <property type="match status" value="1"/>
</dbReference>
<dbReference type="GO" id="GO:0046874">
    <property type="term" value="P:quinolinate metabolic process"/>
    <property type="evidence" value="ECO:0007669"/>
    <property type="project" value="TreeGrafter"/>
</dbReference>
<keyword evidence="7" id="KW-0408">Iron</keyword>